<dbReference type="Pfam" id="PF00850">
    <property type="entry name" value="Hist_deacetyl"/>
    <property type="match status" value="1"/>
</dbReference>
<gene>
    <name evidence="3" type="ORF">CCMP2556_LOCUS49756</name>
</gene>
<dbReference type="PANTHER" id="PTHR10625:SF19">
    <property type="entry name" value="HISTONE DEACETYLASE 12"/>
    <property type="match status" value="1"/>
</dbReference>
<dbReference type="Gene3D" id="3.40.800.20">
    <property type="entry name" value="Histone deacetylase domain"/>
    <property type="match status" value="1"/>
</dbReference>
<accession>A0ABP0S2C8</accession>
<sequence>MRSAAVVSWPRCEDAMSPLRRLLPPSVYHHSYSPPWPPTHRFPMWKFHDLALQLLKDQLVTAWEDFVMPQPLQEEWIFLAHEEDYYRRFCSDTLDPAALRRIGFAQRPDHRQLVARTCWEAAGTLTCAREALKATVLVALIMLIEPGAEKAVSKILICDLDVHQGDGTAEILQDEPRAFTMSVHCKENFPFGFKGLSHLGHDRSDLDVALPKGLGDEEYLATIFEHLQGALEDVRPELVLYDAGVDIHVEDDLGNLCISWKGLRRREEMVLELCTAKGVPVAFVIGGGYHRKRPHLTRRHAAVFHAASAIWRTRG</sequence>
<dbReference type="InterPro" id="IPR023801">
    <property type="entry name" value="His_deacetylse_dom"/>
</dbReference>
<keyword evidence="1" id="KW-0378">Hydrolase</keyword>
<reference evidence="3 4" key="1">
    <citation type="submission" date="2024-02" db="EMBL/GenBank/DDBJ databases">
        <authorList>
            <person name="Chen Y."/>
            <person name="Shah S."/>
            <person name="Dougan E. K."/>
            <person name="Thang M."/>
            <person name="Chan C."/>
        </authorList>
    </citation>
    <scope>NUCLEOTIDE SEQUENCE [LARGE SCALE GENOMIC DNA]</scope>
</reference>
<feature type="domain" description="Histone deacetylase" evidence="2">
    <location>
        <begin position="149"/>
        <end position="292"/>
    </location>
</feature>
<dbReference type="Proteomes" id="UP001642484">
    <property type="component" value="Unassembled WGS sequence"/>
</dbReference>
<dbReference type="InterPro" id="IPR037138">
    <property type="entry name" value="His_deacetylse_dom_sf"/>
</dbReference>
<organism evidence="3 4">
    <name type="scientific">Durusdinium trenchii</name>
    <dbReference type="NCBI Taxonomy" id="1381693"/>
    <lineage>
        <taxon>Eukaryota</taxon>
        <taxon>Sar</taxon>
        <taxon>Alveolata</taxon>
        <taxon>Dinophyceae</taxon>
        <taxon>Suessiales</taxon>
        <taxon>Symbiodiniaceae</taxon>
        <taxon>Durusdinium</taxon>
    </lineage>
</organism>
<proteinExistence type="predicted"/>
<protein>
    <recommendedName>
        <fullName evidence="2">Histone deacetylase domain-containing protein</fullName>
    </recommendedName>
</protein>
<dbReference type="EMBL" id="CAXAMN010026894">
    <property type="protein sequence ID" value="CAK9106472.1"/>
    <property type="molecule type" value="Genomic_DNA"/>
</dbReference>
<evidence type="ECO:0000259" key="2">
    <source>
        <dbReference type="Pfam" id="PF00850"/>
    </source>
</evidence>
<evidence type="ECO:0000256" key="1">
    <source>
        <dbReference type="ARBA" id="ARBA00022801"/>
    </source>
</evidence>
<dbReference type="InterPro" id="IPR044150">
    <property type="entry name" value="HDAC_classIV"/>
</dbReference>
<dbReference type="InterPro" id="IPR023696">
    <property type="entry name" value="Ureohydrolase_dom_sf"/>
</dbReference>
<evidence type="ECO:0000313" key="3">
    <source>
        <dbReference type="EMBL" id="CAK9106472.1"/>
    </source>
</evidence>
<comment type="caution">
    <text evidence="3">The sequence shown here is derived from an EMBL/GenBank/DDBJ whole genome shotgun (WGS) entry which is preliminary data.</text>
</comment>
<keyword evidence="4" id="KW-1185">Reference proteome</keyword>
<dbReference type="SUPFAM" id="SSF52768">
    <property type="entry name" value="Arginase/deacetylase"/>
    <property type="match status" value="1"/>
</dbReference>
<dbReference type="PANTHER" id="PTHR10625">
    <property type="entry name" value="HISTONE DEACETYLASE HDAC1-RELATED"/>
    <property type="match status" value="1"/>
</dbReference>
<dbReference type="CDD" id="cd09993">
    <property type="entry name" value="HDAC_classIV"/>
    <property type="match status" value="1"/>
</dbReference>
<evidence type="ECO:0000313" key="4">
    <source>
        <dbReference type="Proteomes" id="UP001642484"/>
    </source>
</evidence>
<name>A0ABP0S2C8_9DINO</name>